<reference evidence="3" key="1">
    <citation type="journal article" date="2023" name="Mol. Phylogenet. Evol.">
        <title>Genome-scale phylogeny and comparative genomics of the fungal order Sordariales.</title>
        <authorList>
            <person name="Hensen N."/>
            <person name="Bonometti L."/>
            <person name="Westerberg I."/>
            <person name="Brannstrom I.O."/>
            <person name="Guillou S."/>
            <person name="Cros-Aarteil S."/>
            <person name="Calhoun S."/>
            <person name="Haridas S."/>
            <person name="Kuo A."/>
            <person name="Mondo S."/>
            <person name="Pangilinan J."/>
            <person name="Riley R."/>
            <person name="LaButti K."/>
            <person name="Andreopoulos B."/>
            <person name="Lipzen A."/>
            <person name="Chen C."/>
            <person name="Yan M."/>
            <person name="Daum C."/>
            <person name="Ng V."/>
            <person name="Clum A."/>
            <person name="Steindorff A."/>
            <person name="Ohm R.A."/>
            <person name="Martin F."/>
            <person name="Silar P."/>
            <person name="Natvig D.O."/>
            <person name="Lalanne C."/>
            <person name="Gautier V."/>
            <person name="Ament-Velasquez S.L."/>
            <person name="Kruys A."/>
            <person name="Hutchinson M.I."/>
            <person name="Powell A.J."/>
            <person name="Barry K."/>
            <person name="Miller A.N."/>
            <person name="Grigoriev I.V."/>
            <person name="Debuchy R."/>
            <person name="Gladieux P."/>
            <person name="Hiltunen Thoren M."/>
            <person name="Johannesson H."/>
        </authorList>
    </citation>
    <scope>NUCLEOTIDE SEQUENCE</scope>
    <source>
        <strain evidence="3">CBS 141.50</strain>
    </source>
</reference>
<proteinExistence type="predicted"/>
<dbReference type="Proteomes" id="UP001302676">
    <property type="component" value="Unassembled WGS sequence"/>
</dbReference>
<keyword evidence="2" id="KW-0472">Membrane</keyword>
<evidence type="ECO:0000313" key="4">
    <source>
        <dbReference type="Proteomes" id="UP001302676"/>
    </source>
</evidence>
<name>A0AAN6ZMP7_9PEZI</name>
<sequence length="302" mass="31942">MSSTFDGDPRSRPMSQAPRSPPPAAFKTFGQVYQYAETFQNPYPEVICSGGADATTTGGINGNNRTPADPDTRSSLHPGTAGSKDLVMHESVWVEPADPPWYKRYSKWQWIIFILCTAGVTGVVVAILGAMNKFSGDNRSDLTMNPPPDPPTLSNMPTNLPSSLTDTTTTTSMSISTTSTMTATSTTTMQATPNRLTHPQTKPTPPPTTIDCEDDNTFLHPINWVGTDVGSYATDFAQAASAAECCAACLAHDDGGCAGWLNPPEICPLGRAPTAFFHRGMGKGGHEAVAGLGPCAVEGKVQ</sequence>
<dbReference type="GeneID" id="87813427"/>
<feature type="region of interest" description="Disordered" evidence="1">
    <location>
        <begin position="1"/>
        <end position="23"/>
    </location>
</feature>
<evidence type="ECO:0000313" key="3">
    <source>
        <dbReference type="EMBL" id="KAK4144980.1"/>
    </source>
</evidence>
<gene>
    <name evidence="3" type="ORF">C8A04DRAFT_11048</name>
</gene>
<reference evidence="3" key="2">
    <citation type="submission" date="2023-05" db="EMBL/GenBank/DDBJ databases">
        <authorList>
            <consortium name="Lawrence Berkeley National Laboratory"/>
            <person name="Steindorff A."/>
            <person name="Hensen N."/>
            <person name="Bonometti L."/>
            <person name="Westerberg I."/>
            <person name="Brannstrom I.O."/>
            <person name="Guillou S."/>
            <person name="Cros-Aarteil S."/>
            <person name="Calhoun S."/>
            <person name="Haridas S."/>
            <person name="Kuo A."/>
            <person name="Mondo S."/>
            <person name="Pangilinan J."/>
            <person name="Riley R."/>
            <person name="Labutti K."/>
            <person name="Andreopoulos B."/>
            <person name="Lipzen A."/>
            <person name="Chen C."/>
            <person name="Yanf M."/>
            <person name="Daum C."/>
            <person name="Ng V."/>
            <person name="Clum A."/>
            <person name="Ohm R."/>
            <person name="Martin F."/>
            <person name="Silar P."/>
            <person name="Natvig D."/>
            <person name="Lalanne C."/>
            <person name="Gautier V."/>
            <person name="Ament-Velasquez S.L."/>
            <person name="Kruys A."/>
            <person name="Hutchinson M.I."/>
            <person name="Powell A.J."/>
            <person name="Barry K."/>
            <person name="Miller A.N."/>
            <person name="Grigoriev I.V."/>
            <person name="Debuchy R."/>
            <person name="Gladieux P."/>
            <person name="Thoren M.H."/>
            <person name="Johannesson H."/>
        </authorList>
    </citation>
    <scope>NUCLEOTIDE SEQUENCE</scope>
    <source>
        <strain evidence="3">CBS 141.50</strain>
    </source>
</reference>
<organism evidence="3 4">
    <name type="scientific">Dichotomopilus funicola</name>
    <dbReference type="NCBI Taxonomy" id="1934379"/>
    <lineage>
        <taxon>Eukaryota</taxon>
        <taxon>Fungi</taxon>
        <taxon>Dikarya</taxon>
        <taxon>Ascomycota</taxon>
        <taxon>Pezizomycotina</taxon>
        <taxon>Sordariomycetes</taxon>
        <taxon>Sordariomycetidae</taxon>
        <taxon>Sordariales</taxon>
        <taxon>Chaetomiaceae</taxon>
        <taxon>Dichotomopilus</taxon>
    </lineage>
</organism>
<dbReference type="EMBL" id="MU853572">
    <property type="protein sequence ID" value="KAK4144980.1"/>
    <property type="molecule type" value="Genomic_DNA"/>
</dbReference>
<evidence type="ECO:0000256" key="1">
    <source>
        <dbReference type="SAM" id="MobiDB-lite"/>
    </source>
</evidence>
<keyword evidence="2" id="KW-0812">Transmembrane</keyword>
<keyword evidence="4" id="KW-1185">Reference proteome</keyword>
<dbReference type="AlphaFoldDB" id="A0AAN6ZMP7"/>
<evidence type="ECO:0000256" key="2">
    <source>
        <dbReference type="SAM" id="Phobius"/>
    </source>
</evidence>
<accession>A0AAN6ZMP7</accession>
<feature type="transmembrane region" description="Helical" evidence="2">
    <location>
        <begin position="108"/>
        <end position="130"/>
    </location>
</feature>
<protein>
    <submittedName>
        <fullName evidence="3">Uncharacterized protein</fullName>
    </submittedName>
</protein>
<feature type="region of interest" description="Disordered" evidence="1">
    <location>
        <begin position="136"/>
        <end position="207"/>
    </location>
</feature>
<feature type="region of interest" description="Disordered" evidence="1">
    <location>
        <begin position="58"/>
        <end position="83"/>
    </location>
</feature>
<feature type="compositionally biased region" description="Low complexity" evidence="1">
    <location>
        <begin position="162"/>
        <end position="189"/>
    </location>
</feature>
<keyword evidence="2" id="KW-1133">Transmembrane helix</keyword>
<comment type="caution">
    <text evidence="3">The sequence shown here is derived from an EMBL/GenBank/DDBJ whole genome shotgun (WGS) entry which is preliminary data.</text>
</comment>
<feature type="compositionally biased region" description="Polar residues" evidence="1">
    <location>
        <begin position="152"/>
        <end position="161"/>
    </location>
</feature>
<dbReference type="RefSeq" id="XP_062638351.1">
    <property type="nucleotide sequence ID" value="XM_062776814.1"/>
</dbReference>